<feature type="transmembrane region" description="Helical" evidence="7">
    <location>
        <begin position="461"/>
        <end position="484"/>
    </location>
</feature>
<comment type="subcellular location">
    <subcellularLocation>
        <location evidence="1">Membrane</location>
        <topology evidence="1">Multi-pass membrane protein</topology>
    </subcellularLocation>
</comment>
<dbReference type="PROSITE" id="PS50267">
    <property type="entry name" value="NA_NEUROTRAN_SYMP_3"/>
    <property type="match status" value="1"/>
</dbReference>
<feature type="transmembrane region" description="Helical" evidence="7">
    <location>
        <begin position="219"/>
        <end position="244"/>
    </location>
</feature>
<evidence type="ECO:0000313" key="8">
    <source>
        <dbReference type="EMBL" id="ATR78192.1"/>
    </source>
</evidence>
<dbReference type="NCBIfam" id="NF037979">
    <property type="entry name" value="Na_transp"/>
    <property type="match status" value="1"/>
</dbReference>
<evidence type="ECO:0000256" key="5">
    <source>
        <dbReference type="ARBA" id="ARBA00023136"/>
    </source>
</evidence>
<organism evidence="8 9">
    <name type="scientific">Faucicola osloensis</name>
    <name type="common">Moraxella osloensis</name>
    <dbReference type="NCBI Taxonomy" id="34062"/>
    <lineage>
        <taxon>Bacteria</taxon>
        <taxon>Pseudomonadati</taxon>
        <taxon>Pseudomonadota</taxon>
        <taxon>Gammaproteobacteria</taxon>
        <taxon>Moraxellales</taxon>
        <taxon>Moraxellaceae</taxon>
        <taxon>Faucicola</taxon>
    </lineage>
</organism>
<feature type="transmembrane region" description="Helical" evidence="7">
    <location>
        <begin position="43"/>
        <end position="66"/>
    </location>
</feature>
<dbReference type="GO" id="GO:0015293">
    <property type="term" value="F:symporter activity"/>
    <property type="evidence" value="ECO:0007669"/>
    <property type="project" value="UniProtKB-KW"/>
</dbReference>
<sequence>MTQQRENWSARSGFILAAIGSAVGLGNIWRFPYVAYENGGGAFMVPYLIALIAAGFPLLFLDYVVGQKYRGAPPTAYKRMVKSAEPIGWWQVLVCAIIGIYYASVLGWAGSYVLFSFGQQWGADTEAFFFKTFLQNADTLNFTFVPNLLWSLVLVWLVALFIMFAGVKKGIELSNRIFIPLLVVMFTILVVQSLRLPGATEGLNAFFTPNWSAMADPKVWLAAFGHVFFSMSIGFGIMVTYASYLKRNANLTGSGLVVGFANSSFELLAGIGIFSALGFMAQASGKPVAEVVSGGIGLAFIAYPKIISSMGDLGNIIGFLFYASLTVAGLTSMVSILEVPISAFRDKFGWSRNKAVSIVGGVSAVISILMFSTQNAITFVDIIDNFANNIGIVLGAILSIIWVFWLNRSLIPVLTNHINRISSFKVGKGWVFTLTVITPVALIAALILTLKSLLTEGYGEYPMMIQAIFGWGVVAIFAVGAMLLSSMKHK</sequence>
<dbReference type="CDD" id="cd10334">
    <property type="entry name" value="SLC6sbd_u1"/>
    <property type="match status" value="1"/>
</dbReference>
<evidence type="ECO:0000256" key="7">
    <source>
        <dbReference type="SAM" id="Phobius"/>
    </source>
</evidence>
<dbReference type="PRINTS" id="PR00176">
    <property type="entry name" value="NANEUSMPORT"/>
</dbReference>
<keyword evidence="2 6" id="KW-0813">Transport</keyword>
<proteinExistence type="inferred from homology"/>
<dbReference type="InterPro" id="IPR037272">
    <property type="entry name" value="SNS_sf"/>
</dbReference>
<dbReference type="PANTHER" id="PTHR42948:SF1">
    <property type="entry name" value="TRANSPORTER"/>
    <property type="match status" value="1"/>
</dbReference>
<feature type="transmembrane region" description="Helical" evidence="7">
    <location>
        <begin position="319"/>
        <end position="343"/>
    </location>
</feature>
<accession>A0A2D2LT58</accession>
<gene>
    <name evidence="8" type="ORF">NP7_02250</name>
</gene>
<name>A0A2D2LT58_FAUOS</name>
<evidence type="ECO:0000256" key="1">
    <source>
        <dbReference type="ARBA" id="ARBA00004141"/>
    </source>
</evidence>
<dbReference type="Proteomes" id="UP000229340">
    <property type="component" value="Chromosome"/>
</dbReference>
<feature type="transmembrane region" description="Helical" evidence="7">
    <location>
        <begin position="256"/>
        <end position="281"/>
    </location>
</feature>
<dbReference type="EMBL" id="CP024443">
    <property type="protein sequence ID" value="ATR78192.1"/>
    <property type="molecule type" value="Genomic_DNA"/>
</dbReference>
<dbReference type="PANTHER" id="PTHR42948">
    <property type="entry name" value="TRANSPORTER"/>
    <property type="match status" value="1"/>
</dbReference>
<protein>
    <recommendedName>
        <fullName evidence="6">Transporter</fullName>
    </recommendedName>
</protein>
<evidence type="ECO:0000256" key="3">
    <source>
        <dbReference type="ARBA" id="ARBA00022692"/>
    </source>
</evidence>
<feature type="transmembrane region" description="Helical" evidence="7">
    <location>
        <begin position="148"/>
        <end position="165"/>
    </location>
</feature>
<evidence type="ECO:0000256" key="4">
    <source>
        <dbReference type="ARBA" id="ARBA00022989"/>
    </source>
</evidence>
<dbReference type="AlphaFoldDB" id="A0A2D2LT58"/>
<comment type="similarity">
    <text evidence="6">Belongs to the sodium:neurotransmitter symporter (SNF) (TC 2.A.22) family.</text>
</comment>
<keyword evidence="6" id="KW-0769">Symport</keyword>
<keyword evidence="3 6" id="KW-0812">Transmembrane</keyword>
<feature type="transmembrane region" description="Helical" evidence="7">
    <location>
        <begin position="427"/>
        <end position="449"/>
    </location>
</feature>
<dbReference type="GO" id="GO:0016020">
    <property type="term" value="C:membrane"/>
    <property type="evidence" value="ECO:0007669"/>
    <property type="project" value="UniProtKB-SubCell"/>
</dbReference>
<feature type="transmembrane region" description="Helical" evidence="7">
    <location>
        <begin position="177"/>
        <end position="199"/>
    </location>
</feature>
<feature type="transmembrane region" description="Helical" evidence="7">
    <location>
        <begin position="386"/>
        <end position="406"/>
    </location>
</feature>
<evidence type="ECO:0000313" key="9">
    <source>
        <dbReference type="Proteomes" id="UP000229340"/>
    </source>
</evidence>
<keyword evidence="4 7" id="KW-1133">Transmembrane helix</keyword>
<dbReference type="InterPro" id="IPR000175">
    <property type="entry name" value="Na/ntran_symport"/>
</dbReference>
<dbReference type="Pfam" id="PF00209">
    <property type="entry name" value="SNF"/>
    <property type="match status" value="2"/>
</dbReference>
<evidence type="ECO:0000256" key="6">
    <source>
        <dbReference type="RuleBase" id="RU003732"/>
    </source>
</evidence>
<feature type="transmembrane region" description="Helical" evidence="7">
    <location>
        <begin position="87"/>
        <end position="109"/>
    </location>
</feature>
<evidence type="ECO:0000256" key="2">
    <source>
        <dbReference type="ARBA" id="ARBA00022448"/>
    </source>
</evidence>
<dbReference type="RefSeq" id="WP_100269537.1">
    <property type="nucleotide sequence ID" value="NZ_CP024443.1"/>
</dbReference>
<feature type="transmembrane region" description="Helical" evidence="7">
    <location>
        <begin position="12"/>
        <end position="31"/>
    </location>
</feature>
<keyword evidence="5 7" id="KW-0472">Membrane</keyword>
<feature type="transmembrane region" description="Helical" evidence="7">
    <location>
        <begin position="355"/>
        <end position="374"/>
    </location>
</feature>
<dbReference type="PROSITE" id="PS00610">
    <property type="entry name" value="NA_NEUROTRAN_SYMP_1"/>
    <property type="match status" value="1"/>
</dbReference>
<dbReference type="SUPFAM" id="SSF161070">
    <property type="entry name" value="SNF-like"/>
    <property type="match status" value="1"/>
</dbReference>
<reference evidence="9" key="1">
    <citation type="submission" date="2017-11" db="EMBL/GenBank/DDBJ databases">
        <title>Complete genome sequence of Moraxella osloensis NP7 isolated from human skin.</title>
        <authorList>
            <person name="Lee K."/>
            <person name="Lim J.Y."/>
            <person name="Hwang I."/>
        </authorList>
    </citation>
    <scope>NUCLEOTIDE SEQUENCE [LARGE SCALE GENOMIC DNA]</scope>
    <source>
        <strain evidence="9">NP7</strain>
    </source>
</reference>